<reference evidence="16 17" key="1">
    <citation type="submission" date="2016-05" db="EMBL/GenBank/DDBJ databases">
        <title>Complete genome sequence of Corynebacterium crudilactis, a new Corynebacterium species isolated from raw cow's milk.</title>
        <authorList>
            <person name="Christian R."/>
            <person name="Zimmermann J."/>
            <person name="Lipski A."/>
            <person name="Kalinowski J."/>
        </authorList>
    </citation>
    <scope>NUCLEOTIDE SEQUENCE [LARGE SCALE GENOMIC DNA]</scope>
    <source>
        <strain evidence="16 17">JZ16</strain>
    </source>
</reference>
<feature type="transmembrane region" description="Helical" evidence="12">
    <location>
        <begin position="217"/>
        <end position="241"/>
    </location>
</feature>
<keyword evidence="9 12" id="KW-1133">Transmembrane helix</keyword>
<dbReference type="GO" id="GO:0009401">
    <property type="term" value="P:phosphoenolpyruvate-dependent sugar phosphotransferase system"/>
    <property type="evidence" value="ECO:0007669"/>
    <property type="project" value="UniProtKB-KW"/>
</dbReference>
<dbReference type="GO" id="GO:0015771">
    <property type="term" value="P:trehalose transport"/>
    <property type="evidence" value="ECO:0007669"/>
    <property type="project" value="TreeGrafter"/>
</dbReference>
<dbReference type="Pfam" id="PF02378">
    <property type="entry name" value="PTS_EIIC"/>
    <property type="match status" value="1"/>
</dbReference>
<dbReference type="FunFam" id="3.30.1360.60:FF:000001">
    <property type="entry name" value="PTS system glucose-specific IIBC component PtsG"/>
    <property type="match status" value="1"/>
</dbReference>
<dbReference type="PANTHER" id="PTHR30175:SF1">
    <property type="entry name" value="PTS SYSTEM ARBUTIN-, CELLOBIOSE-, AND SALICIN-SPECIFIC EIIBC COMPONENT-RELATED"/>
    <property type="match status" value="1"/>
</dbReference>
<organism evidence="16 17">
    <name type="scientific">Corynebacterium crudilactis</name>
    <dbReference type="NCBI Taxonomy" id="1652495"/>
    <lineage>
        <taxon>Bacteria</taxon>
        <taxon>Bacillati</taxon>
        <taxon>Actinomycetota</taxon>
        <taxon>Actinomycetes</taxon>
        <taxon>Mycobacteriales</taxon>
        <taxon>Corynebacteriaceae</taxon>
        <taxon>Corynebacterium</taxon>
    </lineage>
</organism>
<keyword evidence="17" id="KW-1185">Reference proteome</keyword>
<feature type="domain" description="PTS EIIB type-1" evidence="14">
    <location>
        <begin position="8"/>
        <end position="90"/>
    </location>
</feature>
<evidence type="ECO:0000313" key="17">
    <source>
        <dbReference type="Proteomes" id="UP000076929"/>
    </source>
</evidence>
<dbReference type="InterPro" id="IPR011297">
    <property type="entry name" value="PTS_IIABC_b_glu"/>
</dbReference>
<dbReference type="GO" id="GO:0005886">
    <property type="term" value="C:plasma membrane"/>
    <property type="evidence" value="ECO:0007669"/>
    <property type="project" value="UniProtKB-SubCell"/>
</dbReference>
<evidence type="ECO:0000256" key="7">
    <source>
        <dbReference type="ARBA" id="ARBA00022692"/>
    </source>
</evidence>
<keyword evidence="3" id="KW-1003">Cell membrane</keyword>
<keyword evidence="4" id="KW-0762">Sugar transport</keyword>
<protein>
    <submittedName>
        <fullName evidence="16">PTS beta-glucoside transporter subunit IIABC</fullName>
    </submittedName>
</protein>
<dbReference type="SUPFAM" id="SSF55604">
    <property type="entry name" value="Glucose permease domain IIB"/>
    <property type="match status" value="1"/>
</dbReference>
<evidence type="ECO:0000256" key="10">
    <source>
        <dbReference type="ARBA" id="ARBA00023136"/>
    </source>
</evidence>
<dbReference type="KEGG" id="ccjz:ccrud_12205"/>
<name>A0A172QVY3_9CORY</name>
<dbReference type="CDD" id="cd00212">
    <property type="entry name" value="PTS_IIB_glc"/>
    <property type="match status" value="1"/>
</dbReference>
<feature type="transmembrane region" description="Helical" evidence="12">
    <location>
        <begin position="111"/>
        <end position="135"/>
    </location>
</feature>
<dbReference type="InterPro" id="IPR011055">
    <property type="entry name" value="Dup_hybrid_motif"/>
</dbReference>
<keyword evidence="2" id="KW-0813">Transport</keyword>
<dbReference type="Gene3D" id="3.30.1360.60">
    <property type="entry name" value="Glucose permease domain IIB"/>
    <property type="match status" value="1"/>
</dbReference>
<dbReference type="STRING" id="1652495.ccrud_12205"/>
<dbReference type="Pfam" id="PF00367">
    <property type="entry name" value="PTS_EIIB"/>
    <property type="match status" value="1"/>
</dbReference>
<feature type="transmembrane region" description="Helical" evidence="12">
    <location>
        <begin position="443"/>
        <end position="464"/>
    </location>
</feature>
<evidence type="ECO:0000259" key="14">
    <source>
        <dbReference type="PROSITE" id="PS51098"/>
    </source>
</evidence>
<feature type="transmembrane region" description="Helical" evidence="12">
    <location>
        <begin position="175"/>
        <end position="197"/>
    </location>
</feature>
<feature type="transmembrane region" description="Helical" evidence="12">
    <location>
        <begin position="305"/>
        <end position="328"/>
    </location>
</feature>
<dbReference type="AlphaFoldDB" id="A0A172QVY3"/>
<dbReference type="SUPFAM" id="SSF51261">
    <property type="entry name" value="Duplicated hybrid motif"/>
    <property type="match status" value="1"/>
</dbReference>
<dbReference type="PROSITE" id="PS51098">
    <property type="entry name" value="PTS_EIIB_TYPE_1"/>
    <property type="match status" value="1"/>
</dbReference>
<dbReference type="InterPro" id="IPR013013">
    <property type="entry name" value="PTS_EIIC_1"/>
</dbReference>
<feature type="transmembrane region" description="Helical" evidence="12">
    <location>
        <begin position="147"/>
        <end position="168"/>
    </location>
</feature>
<dbReference type="InterPro" id="IPR001996">
    <property type="entry name" value="PTS_IIB_1"/>
</dbReference>
<feature type="transmembrane region" description="Helical" evidence="12">
    <location>
        <begin position="340"/>
        <end position="360"/>
    </location>
</feature>
<accession>A0A172QVY3</accession>
<comment type="subcellular location">
    <subcellularLocation>
        <location evidence="1">Cell membrane</location>
        <topology evidence="1">Multi-pass membrane protein</topology>
    </subcellularLocation>
</comment>
<evidence type="ECO:0000313" key="16">
    <source>
        <dbReference type="EMBL" id="ANE04884.1"/>
    </source>
</evidence>
<evidence type="ECO:0000259" key="13">
    <source>
        <dbReference type="PROSITE" id="PS51093"/>
    </source>
</evidence>
<dbReference type="EMBL" id="CP015622">
    <property type="protein sequence ID" value="ANE04884.1"/>
    <property type="molecule type" value="Genomic_DNA"/>
</dbReference>
<dbReference type="InterPro" id="IPR001127">
    <property type="entry name" value="PTS_EIIA_1_perm"/>
</dbReference>
<evidence type="ECO:0000256" key="8">
    <source>
        <dbReference type="ARBA" id="ARBA00022777"/>
    </source>
</evidence>
<dbReference type="RefSeq" id="WP_066568189.1">
    <property type="nucleotide sequence ID" value="NZ_CP015622.1"/>
</dbReference>
<keyword evidence="10 12" id="KW-0472">Membrane</keyword>
<dbReference type="GO" id="GO:0090589">
    <property type="term" value="F:protein-phosphocysteine-trehalose phosphotransferase system transporter activity"/>
    <property type="evidence" value="ECO:0007669"/>
    <property type="project" value="TreeGrafter"/>
</dbReference>
<feature type="transmembrane region" description="Helical" evidence="12">
    <location>
        <begin position="261"/>
        <end position="285"/>
    </location>
</feature>
<dbReference type="FunFam" id="2.70.70.10:FF:000001">
    <property type="entry name" value="PTS system glucose-specific IIA component"/>
    <property type="match status" value="1"/>
</dbReference>
<dbReference type="InterPro" id="IPR003352">
    <property type="entry name" value="PTS_EIIC"/>
</dbReference>
<evidence type="ECO:0000259" key="15">
    <source>
        <dbReference type="PROSITE" id="PS51103"/>
    </source>
</evidence>
<dbReference type="PROSITE" id="PS00371">
    <property type="entry name" value="PTS_EIIA_TYPE_1_HIS"/>
    <property type="match status" value="1"/>
</dbReference>
<keyword evidence="7 12" id="KW-0812">Transmembrane</keyword>
<keyword evidence="6" id="KW-0598">Phosphotransferase system</keyword>
<dbReference type="PANTHER" id="PTHR30175">
    <property type="entry name" value="PHOSPHOTRANSFERASE SYSTEM TRANSPORT PROTEIN"/>
    <property type="match status" value="1"/>
</dbReference>
<keyword evidence="8" id="KW-0418">Kinase</keyword>
<dbReference type="InterPro" id="IPR018113">
    <property type="entry name" value="PTrfase_EIIB_Cys"/>
</dbReference>
<sequence>MATKVDYQALSGEIMSRIGGEDNVSSVVHCATRLRFVLKDRSKANDDDIKKLPGVITVVESGGQFQVVIGNNVPLVYAALPASITADSEGVAQGGGSGNFLGKAVDIVSSIFAPILGPMAGVGILKGLLAVAAAAHWVDTTSTTYQILYAAGDAFFMFLPIILAITAARKFGANVFTSVALAGALLYTQLQAVTVLVDGEVQSMTLLAFQKAGNDVTFLGIPVVLQSYTSTVIPIIIAVWVQSLLERQVAKVLHESIRNFILPMVVLAVMVPLTLATLGPAGVWLGDGLAAILQSAYDFSPIVSGILIAMLWQIMVIFGVHWGIVPVFINNISINGFDPLKAACFPAVLSQAGAAFGLFLRLRDKQQKALSGSAALAGIFGITEPAVYGVTLPRKRPFVIAVISAGVGGAIIGATSTMVYGTGAPGLLTLPIGIDPSGTNNTIGWLVGGTAVSFVLAAVLTYFFGMTKEDLAKDAAAAADQKLAAEVDAAADSEETAPATESELTSVTLNAPVEGTLLSLTEVNDPVFRSGKMGDGIAVLPTTGKIYAPCDAVVKVAMKTGHAFGLRAAGGVDVLIHIGIDTVSLAGEGFITHVQRGESVKAGDLLAEVDLELLREKGLDPSTIMLVTNSSKFNVETSTEFGPVDIGKELIQVQPADTSADPTAQLTAHA</sequence>
<feature type="transmembrane region" description="Helical" evidence="12">
    <location>
        <begin position="398"/>
        <end position="423"/>
    </location>
</feature>
<dbReference type="GO" id="GO:0016301">
    <property type="term" value="F:kinase activity"/>
    <property type="evidence" value="ECO:0007669"/>
    <property type="project" value="UniProtKB-KW"/>
</dbReference>
<evidence type="ECO:0000256" key="6">
    <source>
        <dbReference type="ARBA" id="ARBA00022683"/>
    </source>
</evidence>
<evidence type="ECO:0000256" key="3">
    <source>
        <dbReference type="ARBA" id="ARBA00022475"/>
    </source>
</evidence>
<evidence type="ECO:0000256" key="2">
    <source>
        <dbReference type="ARBA" id="ARBA00022448"/>
    </source>
</evidence>
<evidence type="ECO:0000256" key="9">
    <source>
        <dbReference type="ARBA" id="ARBA00022989"/>
    </source>
</evidence>
<feature type="domain" description="PTS EIIC type-1" evidence="15">
    <location>
        <begin position="106"/>
        <end position="478"/>
    </location>
</feature>
<dbReference type="OrthoDB" id="9797715at2"/>
<dbReference type="Pfam" id="PF00358">
    <property type="entry name" value="PTS_EIIA_1"/>
    <property type="match status" value="1"/>
</dbReference>
<keyword evidence="5" id="KW-0808">Transferase</keyword>
<dbReference type="PROSITE" id="PS01035">
    <property type="entry name" value="PTS_EIIB_TYPE_1_CYS"/>
    <property type="match status" value="1"/>
</dbReference>
<dbReference type="InterPro" id="IPR050558">
    <property type="entry name" value="PTS_Sugar-Specific_Components"/>
</dbReference>
<evidence type="ECO:0000256" key="1">
    <source>
        <dbReference type="ARBA" id="ARBA00004651"/>
    </source>
</evidence>
<evidence type="ECO:0000256" key="11">
    <source>
        <dbReference type="PROSITE-ProRule" id="PRU00421"/>
    </source>
</evidence>
<dbReference type="PROSITE" id="PS51103">
    <property type="entry name" value="PTS_EIIC_TYPE_1"/>
    <property type="match status" value="1"/>
</dbReference>
<dbReference type="GO" id="GO:0008982">
    <property type="term" value="F:protein-N(PI)-phosphohistidine-sugar phosphotransferase activity"/>
    <property type="evidence" value="ECO:0007669"/>
    <property type="project" value="InterPro"/>
</dbReference>
<feature type="domain" description="PTS EIIA type-1" evidence="13">
    <location>
        <begin position="525"/>
        <end position="629"/>
    </location>
</feature>
<feature type="transmembrane region" description="Helical" evidence="12">
    <location>
        <begin position="372"/>
        <end position="391"/>
    </location>
</feature>
<dbReference type="Proteomes" id="UP000076929">
    <property type="component" value="Chromosome"/>
</dbReference>
<proteinExistence type="predicted"/>
<dbReference type="NCBIfam" id="TIGR00830">
    <property type="entry name" value="PTBA"/>
    <property type="match status" value="1"/>
</dbReference>
<dbReference type="Gene3D" id="2.70.70.10">
    <property type="entry name" value="Glucose Permease (Domain IIA)"/>
    <property type="match status" value="1"/>
</dbReference>
<dbReference type="PROSITE" id="PS51093">
    <property type="entry name" value="PTS_EIIA_TYPE_1"/>
    <property type="match status" value="1"/>
</dbReference>
<dbReference type="InterPro" id="IPR036878">
    <property type="entry name" value="Glu_permease_IIB"/>
</dbReference>
<evidence type="ECO:0000256" key="12">
    <source>
        <dbReference type="SAM" id="Phobius"/>
    </source>
</evidence>
<dbReference type="NCBIfam" id="TIGR01995">
    <property type="entry name" value="PTS-II-ABC-beta"/>
    <property type="match status" value="1"/>
</dbReference>
<feature type="active site" description="Phosphocysteine intermediate; for EIIB activity" evidence="11">
    <location>
        <position position="30"/>
    </location>
</feature>
<evidence type="ECO:0000256" key="5">
    <source>
        <dbReference type="ARBA" id="ARBA00022679"/>
    </source>
</evidence>
<gene>
    <name evidence="16" type="ORF">ccrud_12205</name>
</gene>
<evidence type="ECO:0000256" key="4">
    <source>
        <dbReference type="ARBA" id="ARBA00022597"/>
    </source>
</evidence>